<accession>X0XEI8</accession>
<dbReference type="AlphaFoldDB" id="X0XEI8"/>
<dbReference type="EMBL" id="BARS01033211">
    <property type="protein sequence ID" value="GAG23381.1"/>
    <property type="molecule type" value="Genomic_DNA"/>
</dbReference>
<proteinExistence type="predicted"/>
<protein>
    <submittedName>
        <fullName evidence="1">Uncharacterized protein</fullName>
    </submittedName>
</protein>
<name>X0XEI8_9ZZZZ</name>
<evidence type="ECO:0000313" key="1">
    <source>
        <dbReference type="EMBL" id="GAG23381.1"/>
    </source>
</evidence>
<sequence length="260" mass="28706">QDLAVVSVRVPENFSADWQEKIQRNPALKQNPQAAMIAAMGGSVLTQLSEPLKGTESLALGFRLDNANNRVLSYAQQFRKKVDGQKIVERLQSGNGDDLNVDGIALKLIELLSDPRYQRQIGHKNNRLTLELTWEAQHDKALLTSLSEATLGRLFAQSMDLTPSEGPVTTQYTDPPRLSAAVNVNNLKKRIPHAVQQSLLPGNYWGIGDQPRMTLDLDPIEIPNASLAQLTYEVLEVATIDGADVLRVEENQIQPKINPG</sequence>
<comment type="caution">
    <text evidence="1">The sequence shown here is derived from an EMBL/GenBank/DDBJ whole genome shotgun (WGS) entry which is preliminary data.</text>
</comment>
<feature type="non-terminal residue" evidence="1">
    <location>
        <position position="260"/>
    </location>
</feature>
<organism evidence="1">
    <name type="scientific">marine sediment metagenome</name>
    <dbReference type="NCBI Taxonomy" id="412755"/>
    <lineage>
        <taxon>unclassified sequences</taxon>
        <taxon>metagenomes</taxon>
        <taxon>ecological metagenomes</taxon>
    </lineage>
</organism>
<gene>
    <name evidence="1" type="ORF">S01H1_51469</name>
</gene>
<feature type="non-terminal residue" evidence="1">
    <location>
        <position position="1"/>
    </location>
</feature>
<reference evidence="1" key="1">
    <citation type="journal article" date="2014" name="Front. Microbiol.">
        <title>High frequency of phylogenetically diverse reductive dehalogenase-homologous genes in deep subseafloor sedimentary metagenomes.</title>
        <authorList>
            <person name="Kawai M."/>
            <person name="Futagami T."/>
            <person name="Toyoda A."/>
            <person name="Takaki Y."/>
            <person name="Nishi S."/>
            <person name="Hori S."/>
            <person name="Arai W."/>
            <person name="Tsubouchi T."/>
            <person name="Morono Y."/>
            <person name="Uchiyama I."/>
            <person name="Ito T."/>
            <person name="Fujiyama A."/>
            <person name="Inagaki F."/>
            <person name="Takami H."/>
        </authorList>
    </citation>
    <scope>NUCLEOTIDE SEQUENCE</scope>
    <source>
        <strain evidence="1">Expedition CK06-06</strain>
    </source>
</reference>